<dbReference type="EC" id="2.7.2.1" evidence="6"/>
<feature type="site" description="Transition state stabilizer" evidence="6">
    <location>
        <position position="240"/>
    </location>
</feature>
<sequence length="397" mass="41808">MSAVLVVNSGSSSIKYQVIDEASGERIAQGLVERIGEAGAGKVIHRGGAGESETQQDIPDHSAGFAAIVEEFRAAGTPIDELGIVAVGHRVVHGGSDFIAPTLVDDAVADRILELAELAPLHNPGHFAAIVAARAVFPELPHVAVFDTAFHQTMPQRAYTYALDRELAAEHGIRRYGFHGISHQIVSRRAAAHLGRPLESLRQIVLHLGNGASMCAIDGGRSVDTSMGLTPLEGLVMGTRSGNIDAGAIFHLLRRGVSVEEVDRELNKRAGFLGMTGSNDFRDVRAAAAAGDEAAQLAIEVYVHRARHYLGAYLAVLEGADTVVFTAGLGENGPDLRALICAGFEWCGLRLDAAKNASAERGARVISADDSKITVLVVPTDEEAEIAKQAIALVASG</sequence>
<comment type="catalytic activity">
    <reaction evidence="6">
        <text>acetate + ATP = acetyl phosphate + ADP</text>
        <dbReference type="Rhea" id="RHEA:11352"/>
        <dbReference type="ChEBI" id="CHEBI:22191"/>
        <dbReference type="ChEBI" id="CHEBI:30089"/>
        <dbReference type="ChEBI" id="CHEBI:30616"/>
        <dbReference type="ChEBI" id="CHEBI:456216"/>
        <dbReference type="EC" id="2.7.2.1"/>
    </reaction>
</comment>
<gene>
    <name evidence="6" type="primary">ackA</name>
    <name evidence="8" type="ORF">ACFQ3U_08615</name>
</gene>
<feature type="binding site" evidence="6">
    <location>
        <position position="90"/>
    </location>
    <ligand>
        <name>substrate</name>
    </ligand>
</feature>
<dbReference type="Pfam" id="PF00871">
    <property type="entry name" value="Acetate_kinase"/>
    <property type="match status" value="1"/>
</dbReference>
<feature type="binding site" evidence="6">
    <location>
        <begin position="207"/>
        <end position="211"/>
    </location>
    <ligand>
        <name>ATP</name>
        <dbReference type="ChEBI" id="CHEBI:30616"/>
    </ligand>
</feature>
<evidence type="ECO:0000256" key="7">
    <source>
        <dbReference type="RuleBase" id="RU003835"/>
    </source>
</evidence>
<comment type="similarity">
    <text evidence="1 6 7">Belongs to the acetokinase family.</text>
</comment>
<keyword evidence="9" id="KW-1185">Reference proteome</keyword>
<dbReference type="PANTHER" id="PTHR21060:SF15">
    <property type="entry name" value="ACETATE KINASE-RELATED"/>
    <property type="match status" value="1"/>
</dbReference>
<dbReference type="EMBL" id="JBHTLY010000003">
    <property type="protein sequence ID" value="MFD1201954.1"/>
    <property type="molecule type" value="Genomic_DNA"/>
</dbReference>
<evidence type="ECO:0000256" key="1">
    <source>
        <dbReference type="ARBA" id="ARBA00008748"/>
    </source>
</evidence>
<dbReference type="HAMAP" id="MF_00020">
    <property type="entry name" value="Acetate_kinase"/>
    <property type="match status" value="1"/>
</dbReference>
<keyword evidence="2 6" id="KW-0808">Transferase</keyword>
<feature type="binding site" evidence="6">
    <location>
        <position position="8"/>
    </location>
    <ligand>
        <name>Mg(2+)</name>
        <dbReference type="ChEBI" id="CHEBI:18420"/>
    </ligand>
</feature>
<comment type="function">
    <text evidence="6">Catalyzes the formation of acetyl phosphate from acetate and ATP. Can also catalyze the reverse reaction.</text>
</comment>
<dbReference type="Gene3D" id="3.30.420.40">
    <property type="match status" value="2"/>
</dbReference>
<feature type="binding site" evidence="6">
    <location>
        <position position="382"/>
    </location>
    <ligand>
        <name>Mg(2+)</name>
        <dbReference type="ChEBI" id="CHEBI:18420"/>
    </ligand>
</feature>
<dbReference type="PIRSF" id="PIRSF000722">
    <property type="entry name" value="Acetate_prop_kin"/>
    <property type="match status" value="1"/>
</dbReference>
<keyword evidence="6" id="KW-0460">Magnesium</keyword>
<dbReference type="PROSITE" id="PS01075">
    <property type="entry name" value="ACETATE_KINASE_1"/>
    <property type="match status" value="1"/>
</dbReference>
<dbReference type="PANTHER" id="PTHR21060">
    <property type="entry name" value="ACETATE KINASE"/>
    <property type="match status" value="1"/>
</dbReference>
<name>A0ABW3TP12_9MICO</name>
<feature type="binding site" evidence="6">
    <location>
        <begin position="280"/>
        <end position="282"/>
    </location>
    <ligand>
        <name>ATP</name>
        <dbReference type="ChEBI" id="CHEBI:30616"/>
    </ligand>
</feature>
<evidence type="ECO:0000256" key="5">
    <source>
        <dbReference type="ARBA" id="ARBA00022840"/>
    </source>
</evidence>
<dbReference type="InterPro" id="IPR004372">
    <property type="entry name" value="Ac/propionate_kinase"/>
</dbReference>
<feature type="binding site" evidence="6">
    <location>
        <begin position="328"/>
        <end position="332"/>
    </location>
    <ligand>
        <name>ATP</name>
        <dbReference type="ChEBI" id="CHEBI:30616"/>
    </ligand>
</feature>
<accession>A0ABW3TP12</accession>
<evidence type="ECO:0000256" key="6">
    <source>
        <dbReference type="HAMAP-Rule" id="MF_00020"/>
    </source>
</evidence>
<dbReference type="SUPFAM" id="SSF53067">
    <property type="entry name" value="Actin-like ATPase domain"/>
    <property type="match status" value="2"/>
</dbReference>
<organism evidence="8 9">
    <name type="scientific">Leucobacter albus</name>
    <dbReference type="NCBI Taxonomy" id="272210"/>
    <lineage>
        <taxon>Bacteria</taxon>
        <taxon>Bacillati</taxon>
        <taxon>Actinomycetota</taxon>
        <taxon>Actinomycetes</taxon>
        <taxon>Micrococcales</taxon>
        <taxon>Microbacteriaceae</taxon>
        <taxon>Leucobacter</taxon>
    </lineage>
</organism>
<evidence type="ECO:0000313" key="9">
    <source>
        <dbReference type="Proteomes" id="UP001597181"/>
    </source>
</evidence>
<keyword evidence="6" id="KW-0479">Metal-binding</keyword>
<dbReference type="PRINTS" id="PR00471">
    <property type="entry name" value="ACETATEKNASE"/>
</dbReference>
<comment type="subcellular location">
    <subcellularLocation>
        <location evidence="6">Cytoplasm</location>
    </subcellularLocation>
</comment>
<evidence type="ECO:0000256" key="4">
    <source>
        <dbReference type="ARBA" id="ARBA00022777"/>
    </source>
</evidence>
<comment type="pathway">
    <text evidence="6">Metabolic intermediate biosynthesis; acetyl-CoA biosynthesis; acetyl-CoA from acetate: step 1/2.</text>
</comment>
<dbReference type="InterPro" id="IPR023865">
    <property type="entry name" value="Aliphatic_acid_kinase_CS"/>
</dbReference>
<dbReference type="Proteomes" id="UP001597181">
    <property type="component" value="Unassembled WGS sequence"/>
</dbReference>
<dbReference type="PROSITE" id="PS01076">
    <property type="entry name" value="ACETATE_KINASE_2"/>
    <property type="match status" value="1"/>
</dbReference>
<dbReference type="CDD" id="cd24010">
    <property type="entry name" value="ASKHA_NBD_AcK_PK"/>
    <property type="match status" value="1"/>
</dbReference>
<feature type="binding site" evidence="6">
    <location>
        <position position="15"/>
    </location>
    <ligand>
        <name>ATP</name>
        <dbReference type="ChEBI" id="CHEBI:30616"/>
    </ligand>
</feature>
<feature type="site" description="Transition state stabilizer" evidence="6">
    <location>
        <position position="179"/>
    </location>
</feature>
<feature type="active site" description="Proton donor/acceptor" evidence="6">
    <location>
        <position position="147"/>
    </location>
</feature>
<dbReference type="RefSeq" id="WP_343961920.1">
    <property type="nucleotide sequence ID" value="NZ_BAAAKZ010000013.1"/>
</dbReference>
<comment type="caution">
    <text evidence="8">The sequence shown here is derived from an EMBL/GenBank/DDBJ whole genome shotgun (WGS) entry which is preliminary data.</text>
</comment>
<keyword evidence="3 6" id="KW-0547">Nucleotide-binding</keyword>
<dbReference type="InterPro" id="IPR043129">
    <property type="entry name" value="ATPase_NBD"/>
</dbReference>
<evidence type="ECO:0000256" key="2">
    <source>
        <dbReference type="ARBA" id="ARBA00022679"/>
    </source>
</evidence>
<reference evidence="9" key="1">
    <citation type="journal article" date="2019" name="Int. J. Syst. Evol. Microbiol.">
        <title>The Global Catalogue of Microorganisms (GCM) 10K type strain sequencing project: providing services to taxonomists for standard genome sequencing and annotation.</title>
        <authorList>
            <consortium name="The Broad Institute Genomics Platform"/>
            <consortium name="The Broad Institute Genome Sequencing Center for Infectious Disease"/>
            <person name="Wu L."/>
            <person name="Ma J."/>
        </authorList>
    </citation>
    <scope>NUCLEOTIDE SEQUENCE [LARGE SCALE GENOMIC DNA]</scope>
    <source>
        <strain evidence="9">CCUG 50213</strain>
    </source>
</reference>
<keyword evidence="4 6" id="KW-0418">Kinase</keyword>
<comment type="cofactor">
    <cofactor evidence="6">
        <name>Mg(2+)</name>
        <dbReference type="ChEBI" id="CHEBI:18420"/>
    </cofactor>
    <cofactor evidence="6">
        <name>Mn(2+)</name>
        <dbReference type="ChEBI" id="CHEBI:29035"/>
    </cofactor>
    <text evidence="6">Mg(2+). Can also accept Mn(2+).</text>
</comment>
<evidence type="ECO:0000256" key="3">
    <source>
        <dbReference type="ARBA" id="ARBA00022741"/>
    </source>
</evidence>
<protein>
    <recommendedName>
        <fullName evidence="6">Acetate kinase</fullName>
        <ecNumber evidence="6">2.7.2.1</ecNumber>
    </recommendedName>
    <alternativeName>
        <fullName evidence="6">Acetokinase</fullName>
    </alternativeName>
</protein>
<evidence type="ECO:0000313" key="8">
    <source>
        <dbReference type="EMBL" id="MFD1201954.1"/>
    </source>
</evidence>
<dbReference type="NCBIfam" id="TIGR00016">
    <property type="entry name" value="ackA"/>
    <property type="match status" value="1"/>
</dbReference>
<keyword evidence="6" id="KW-0963">Cytoplasm</keyword>
<keyword evidence="5 6" id="KW-0067">ATP-binding</keyword>
<comment type="subunit">
    <text evidence="6">Homodimer.</text>
</comment>
<dbReference type="GO" id="GO:0016301">
    <property type="term" value="F:kinase activity"/>
    <property type="evidence" value="ECO:0007669"/>
    <property type="project" value="UniProtKB-KW"/>
</dbReference>
<proteinExistence type="inferred from homology"/>
<dbReference type="InterPro" id="IPR000890">
    <property type="entry name" value="Aliphatic_acid_kin_short-chain"/>
</dbReference>